<dbReference type="REBASE" id="410267">
    <property type="entry name" value="HruR27ORF12995P"/>
</dbReference>
<sequence>MHGNFDSFEEFVEKLEEIEEMGYVKSHRSGNTGIGKTLEDLLGITENNVPGPDAAGVELKSARRNSGSMMTLFTKEPPRGSRELWASSLVEKYGYEDDDGRPALKITLHVDTYNNQGFRTVTDDDGVHIEHEDDGIIATYPLDFLHDTYVEKVPEMVLVEADTQTIDGDEHFWYNEAYYLEGFDAEEFLNLIRESIIKIDLRMHLRDSGGARNHGTAFRIKDTSKLDRAFETRSQLIDGIGRDATVTEDPQQGLSDF</sequence>
<reference evidence="2 3" key="1">
    <citation type="submission" date="2020-07" db="EMBL/GenBank/DDBJ databases">
        <title>Halosimplex pelagicum sp. nov. and Halosimplex rubrum sp. nov., isolated from salted brown alga Laminaria, and emended description of the genus Halosimplex.</title>
        <authorList>
            <person name="Cui H."/>
        </authorList>
    </citation>
    <scope>NUCLEOTIDE SEQUENCE [LARGE SCALE GENOMIC DNA]</scope>
    <source>
        <strain evidence="2 3">R27</strain>
    </source>
</reference>
<dbReference type="InterPro" id="IPR043004">
    <property type="entry name" value="MvaI_BcnI_cat"/>
</dbReference>
<dbReference type="InterPro" id="IPR043005">
    <property type="entry name" value="MvaI_BcnI_rec"/>
</dbReference>
<keyword evidence="2" id="KW-0378">Hydrolase</keyword>
<name>A0A7D5P0V8_9EURY</name>
<dbReference type="Gene3D" id="3.40.210.20">
    <property type="entry name" value="MvaI/BcnI restriction endonuclease, catalytic domain"/>
    <property type="match status" value="1"/>
</dbReference>
<dbReference type="EMBL" id="CP058910">
    <property type="protein sequence ID" value="QLH78166.1"/>
    <property type="molecule type" value="Genomic_DNA"/>
</dbReference>
<dbReference type="Pfam" id="PF15515">
    <property type="entry name" value="MvaI_BcnI"/>
    <property type="match status" value="1"/>
</dbReference>
<accession>A0A7D5P0V8</accession>
<keyword evidence="2" id="KW-0540">Nuclease</keyword>
<dbReference type="GO" id="GO:0004519">
    <property type="term" value="F:endonuclease activity"/>
    <property type="evidence" value="ECO:0007669"/>
    <property type="project" value="UniProtKB-KW"/>
</dbReference>
<dbReference type="AlphaFoldDB" id="A0A7D5P0V8"/>
<dbReference type="InterPro" id="IPR029127">
    <property type="entry name" value="MvaI_BcnI"/>
</dbReference>
<keyword evidence="2" id="KW-0255">Endonuclease</keyword>
<evidence type="ECO:0000313" key="2">
    <source>
        <dbReference type="EMBL" id="QLH78166.1"/>
    </source>
</evidence>
<proteinExistence type="predicted"/>
<dbReference type="Gene3D" id="3.30.70.3570">
    <property type="entry name" value="MvaI/BcnI restriction endonuclease, recognition domain"/>
    <property type="match status" value="1"/>
</dbReference>
<evidence type="ECO:0000259" key="1">
    <source>
        <dbReference type="Pfam" id="PF15515"/>
    </source>
</evidence>
<protein>
    <submittedName>
        <fullName evidence="2">MvaI/BcnI restriction endonuclease family protein</fullName>
    </submittedName>
</protein>
<dbReference type="KEGG" id="hrr:HZS55_13000"/>
<dbReference type="GeneID" id="56078797"/>
<evidence type="ECO:0000313" key="3">
    <source>
        <dbReference type="Proteomes" id="UP000509667"/>
    </source>
</evidence>
<gene>
    <name evidence="2" type="ORF">HZS55_13000</name>
</gene>
<dbReference type="RefSeq" id="WP_179908088.1">
    <property type="nucleotide sequence ID" value="NZ_CP058910.1"/>
</dbReference>
<keyword evidence="3" id="KW-1185">Reference proteome</keyword>
<dbReference type="Proteomes" id="UP000509667">
    <property type="component" value="Chromosome"/>
</dbReference>
<organism evidence="2 3">
    <name type="scientific">Halosimplex rubrum</name>
    <dbReference type="NCBI Taxonomy" id="869889"/>
    <lineage>
        <taxon>Archaea</taxon>
        <taxon>Methanobacteriati</taxon>
        <taxon>Methanobacteriota</taxon>
        <taxon>Stenosarchaea group</taxon>
        <taxon>Halobacteria</taxon>
        <taxon>Halobacteriales</taxon>
        <taxon>Haloarculaceae</taxon>
        <taxon>Halosimplex</taxon>
    </lineage>
</organism>
<dbReference type="OrthoDB" id="58109at2157"/>
<feature type="domain" description="MvaI/BcnI restriction endonuclease" evidence="1">
    <location>
        <begin position="13"/>
        <end position="223"/>
    </location>
</feature>